<proteinExistence type="predicted"/>
<dbReference type="Proteomes" id="UP001314169">
    <property type="component" value="Chromosome 9"/>
</dbReference>
<reference evidence="1" key="1">
    <citation type="submission" date="2023-12" db="EMBL/GenBank/DDBJ databases">
        <authorList>
            <person name="Brown T."/>
        </authorList>
    </citation>
    <scope>NUCLEOTIDE SEQUENCE</scope>
</reference>
<gene>
    <name evidence="1" type="ORF">MPIPNATIZW_LOCUS17515</name>
</gene>
<protein>
    <submittedName>
        <fullName evidence="1">Uncharacterized protein</fullName>
    </submittedName>
</protein>
<dbReference type="EMBL" id="OY882866">
    <property type="protein sequence ID" value="CAK6449209.1"/>
    <property type="molecule type" value="Genomic_DNA"/>
</dbReference>
<sequence>MTIHFRVNLGPKQLNNQPLWFPCCLPAKEMNGMFMRSLGRRPHSYGNVAAARSFGTLRGKCVGVVGQIANDPKSQKNVWSAVGPRMLCRGPAKSLPLLRGRNWHSPFFPTAAQAVDSTDHLQHRRDGSSLQEFHQGVPLLQLVFILLSPL</sequence>
<evidence type="ECO:0000313" key="1">
    <source>
        <dbReference type="EMBL" id="CAK6449209.1"/>
    </source>
</evidence>
<evidence type="ECO:0000313" key="2">
    <source>
        <dbReference type="Proteomes" id="UP001314169"/>
    </source>
</evidence>
<accession>A0ABP0AFB4</accession>
<organism evidence="1 2">
    <name type="scientific">Pipistrellus nathusii</name>
    <name type="common">Nathusius' pipistrelle</name>
    <dbReference type="NCBI Taxonomy" id="59473"/>
    <lineage>
        <taxon>Eukaryota</taxon>
        <taxon>Metazoa</taxon>
        <taxon>Chordata</taxon>
        <taxon>Craniata</taxon>
        <taxon>Vertebrata</taxon>
        <taxon>Euteleostomi</taxon>
        <taxon>Mammalia</taxon>
        <taxon>Eutheria</taxon>
        <taxon>Laurasiatheria</taxon>
        <taxon>Chiroptera</taxon>
        <taxon>Yangochiroptera</taxon>
        <taxon>Vespertilionidae</taxon>
        <taxon>Pipistrellus</taxon>
    </lineage>
</organism>
<name>A0ABP0AFB4_PIPNA</name>
<keyword evidence="2" id="KW-1185">Reference proteome</keyword>